<comment type="caution">
    <text evidence="1">The sequence shown here is derived from an EMBL/GenBank/DDBJ whole genome shotgun (WGS) entry which is preliminary data.</text>
</comment>
<proteinExistence type="predicted"/>
<dbReference type="EMBL" id="JADCKQ010000001">
    <property type="protein sequence ID" value="MBI1492139.1"/>
    <property type="molecule type" value="Genomic_DNA"/>
</dbReference>
<dbReference type="RefSeq" id="WP_228847100.1">
    <property type="nucleotide sequence ID" value="NZ_JADCKQ010000001.1"/>
</dbReference>
<gene>
    <name evidence="1" type="ORF">H1D41_00660</name>
</gene>
<organism evidence="1 2">
    <name type="scientific">Halocynthiibacter styelae</name>
    <dbReference type="NCBI Taxonomy" id="2761955"/>
    <lineage>
        <taxon>Bacteria</taxon>
        <taxon>Pseudomonadati</taxon>
        <taxon>Pseudomonadota</taxon>
        <taxon>Alphaproteobacteria</taxon>
        <taxon>Rhodobacterales</taxon>
        <taxon>Paracoccaceae</taxon>
        <taxon>Halocynthiibacter</taxon>
    </lineage>
</organism>
<name>A0A8J7ISH2_9RHOB</name>
<dbReference type="AlphaFoldDB" id="A0A8J7ISH2"/>
<protein>
    <submittedName>
        <fullName evidence="1">Uncharacterized protein</fullName>
    </submittedName>
</protein>
<keyword evidence="2" id="KW-1185">Reference proteome</keyword>
<evidence type="ECO:0000313" key="1">
    <source>
        <dbReference type="EMBL" id="MBI1492139.1"/>
    </source>
</evidence>
<dbReference type="Proteomes" id="UP000640583">
    <property type="component" value="Unassembled WGS sequence"/>
</dbReference>
<sequence length="197" mass="22328">MEPERLTPSEAALMVELCRYHAQILYISQDGLYGPPHIPESEVVPAGTVLFDHFVSSAELLASVLIESGFAQSGGMGSGTCKLLMSSDQFRFPESDVFPRQNVSHLGSAFYGVFNMYKDSERLGHPTTLKRIFDLLSATGLTEERYGCVEWCEKALDWASRPRHLAKWLRPDDEYLWNIDTLDCYLEEAKLLWQIDT</sequence>
<evidence type="ECO:0000313" key="2">
    <source>
        <dbReference type="Proteomes" id="UP000640583"/>
    </source>
</evidence>
<reference evidence="1" key="1">
    <citation type="submission" date="2020-10" db="EMBL/GenBank/DDBJ databases">
        <title>Paenihalocynthiibacter styelae gen. nov., sp. nov., isolated from stalked sea squirt Styela clava.</title>
        <authorList>
            <person name="Kim Y.-O."/>
            <person name="Yoon J.-H."/>
        </authorList>
    </citation>
    <scope>NUCLEOTIDE SEQUENCE</scope>
    <source>
        <strain evidence="1">MYP1-1</strain>
    </source>
</reference>
<accession>A0A8J7ISH2</accession>